<keyword evidence="2" id="KW-0732">Signal</keyword>
<proteinExistence type="predicted"/>
<reference evidence="3" key="1">
    <citation type="submission" date="2021-02" db="EMBL/GenBank/DDBJ databases">
        <authorList>
            <person name="Nowell W R."/>
        </authorList>
    </citation>
    <scope>NUCLEOTIDE SEQUENCE</scope>
    <source>
        <strain evidence="3">Ploen Becks lab</strain>
    </source>
</reference>
<accession>A0A813P953</accession>
<sequence>MNLSKLGSFLLFISLMDLFVTSKAIEVTSKRLNSNKTDLKKLFADKFSDSLFDIIDKIGNEDGYISFREWREYFSQIDLTKCLKPKDSIYSSHTSNQRYKPTSQNN</sequence>
<keyword evidence="4" id="KW-1185">Reference proteome</keyword>
<dbReference type="EMBL" id="CAJNOC010000358">
    <property type="protein sequence ID" value="CAF0750019.1"/>
    <property type="molecule type" value="Genomic_DNA"/>
</dbReference>
<evidence type="ECO:0008006" key="5">
    <source>
        <dbReference type="Google" id="ProtNLM"/>
    </source>
</evidence>
<name>A0A813P953_9BILA</name>
<feature type="compositionally biased region" description="Polar residues" evidence="1">
    <location>
        <begin position="89"/>
        <end position="106"/>
    </location>
</feature>
<evidence type="ECO:0000256" key="2">
    <source>
        <dbReference type="SAM" id="SignalP"/>
    </source>
</evidence>
<gene>
    <name evidence="3" type="ORF">OXX778_LOCUS3861</name>
</gene>
<protein>
    <recommendedName>
        <fullName evidence="5">EF-hand domain-containing protein</fullName>
    </recommendedName>
</protein>
<feature type="chain" id="PRO_5032451710" description="EF-hand domain-containing protein" evidence="2">
    <location>
        <begin position="25"/>
        <end position="106"/>
    </location>
</feature>
<evidence type="ECO:0000313" key="4">
    <source>
        <dbReference type="Proteomes" id="UP000663879"/>
    </source>
</evidence>
<dbReference type="AlphaFoldDB" id="A0A813P953"/>
<feature type="region of interest" description="Disordered" evidence="1">
    <location>
        <begin position="87"/>
        <end position="106"/>
    </location>
</feature>
<evidence type="ECO:0000313" key="3">
    <source>
        <dbReference type="EMBL" id="CAF0750019.1"/>
    </source>
</evidence>
<evidence type="ECO:0000256" key="1">
    <source>
        <dbReference type="SAM" id="MobiDB-lite"/>
    </source>
</evidence>
<organism evidence="3 4">
    <name type="scientific">Brachionus calyciflorus</name>
    <dbReference type="NCBI Taxonomy" id="104777"/>
    <lineage>
        <taxon>Eukaryota</taxon>
        <taxon>Metazoa</taxon>
        <taxon>Spiralia</taxon>
        <taxon>Gnathifera</taxon>
        <taxon>Rotifera</taxon>
        <taxon>Eurotatoria</taxon>
        <taxon>Monogononta</taxon>
        <taxon>Pseudotrocha</taxon>
        <taxon>Ploima</taxon>
        <taxon>Brachionidae</taxon>
        <taxon>Brachionus</taxon>
    </lineage>
</organism>
<feature type="signal peptide" evidence="2">
    <location>
        <begin position="1"/>
        <end position="24"/>
    </location>
</feature>
<comment type="caution">
    <text evidence="3">The sequence shown here is derived from an EMBL/GenBank/DDBJ whole genome shotgun (WGS) entry which is preliminary data.</text>
</comment>
<dbReference type="Proteomes" id="UP000663879">
    <property type="component" value="Unassembled WGS sequence"/>
</dbReference>